<organism evidence="2 3">
    <name type="scientific">Pseudomonas palleroniana</name>
    <dbReference type="NCBI Taxonomy" id="191390"/>
    <lineage>
        <taxon>Bacteria</taxon>
        <taxon>Pseudomonadati</taxon>
        <taxon>Pseudomonadota</taxon>
        <taxon>Gammaproteobacteria</taxon>
        <taxon>Pseudomonadales</taxon>
        <taxon>Pseudomonadaceae</taxon>
        <taxon>Pseudomonas</taxon>
    </lineage>
</organism>
<protein>
    <submittedName>
        <fullName evidence="2">Toll-Interleukin receptor</fullName>
    </submittedName>
</protein>
<dbReference type="Proteomes" id="UP000067111">
    <property type="component" value="Unassembled WGS sequence"/>
</dbReference>
<dbReference type="Gene3D" id="3.40.50.10140">
    <property type="entry name" value="Toll/interleukin-1 receptor homology (TIR) domain"/>
    <property type="match status" value="1"/>
</dbReference>
<dbReference type="AlphaFoldDB" id="A0A0X7JZ10"/>
<dbReference type="OrthoDB" id="9810385at2"/>
<gene>
    <name evidence="2" type="ORF">AWV77_22340</name>
</gene>
<dbReference type="Pfam" id="PF13676">
    <property type="entry name" value="TIR_2"/>
    <property type="match status" value="1"/>
</dbReference>
<dbReference type="InterPro" id="IPR000157">
    <property type="entry name" value="TIR_dom"/>
</dbReference>
<proteinExistence type="predicted"/>
<name>A0A0X7JZ10_9PSED</name>
<dbReference type="InterPro" id="IPR035897">
    <property type="entry name" value="Toll_tir_struct_dom_sf"/>
</dbReference>
<evidence type="ECO:0000313" key="3">
    <source>
        <dbReference type="Proteomes" id="UP000067111"/>
    </source>
</evidence>
<accession>A0A0X7JZ10</accession>
<dbReference type="SUPFAM" id="SSF52200">
    <property type="entry name" value="Toll/Interleukin receptor TIR domain"/>
    <property type="match status" value="1"/>
</dbReference>
<feature type="domain" description="TIR" evidence="1">
    <location>
        <begin position="41"/>
        <end position="144"/>
    </location>
</feature>
<dbReference type="EMBL" id="LRMR01000033">
    <property type="protein sequence ID" value="KWU48657.1"/>
    <property type="molecule type" value="Genomic_DNA"/>
</dbReference>
<evidence type="ECO:0000259" key="1">
    <source>
        <dbReference type="Pfam" id="PF13676"/>
    </source>
</evidence>
<dbReference type="GO" id="GO:0007165">
    <property type="term" value="P:signal transduction"/>
    <property type="evidence" value="ECO:0007669"/>
    <property type="project" value="InterPro"/>
</dbReference>
<dbReference type="RefSeq" id="WP_060756351.1">
    <property type="nucleotide sequence ID" value="NZ_LRMR01000033.1"/>
</dbReference>
<sequence>MSFFTQDEARAAAKQAKGNRNIKAVITESMESYKEADSFDIFLSHSSSDADLVIGIKKLLEQRGKRVYVDWVDDPELDRSRVTKDTAARLRHRMVQSESLFYVATDNATNSKWMPWELGFFDGLKHDKVRILPVLLSANQRFDGQEYLSLYPVVSKEELEVRSSTVDLRAALRFRQSPSLFPRGGIGKPRF</sequence>
<keyword evidence="2" id="KW-0675">Receptor</keyword>
<reference evidence="3" key="1">
    <citation type="submission" date="2016-01" db="EMBL/GenBank/DDBJ databases">
        <authorList>
            <person name="Gamez R.M."/>
            <person name="Rodriguez F."/>
            <person name="Bernal J.F."/>
            <person name="Agarwala R."/>
            <person name="Landsman D."/>
            <person name="Marino-Ramirez L."/>
        </authorList>
    </citation>
    <scope>NUCLEOTIDE SEQUENCE [LARGE SCALE GENOMIC DNA]</scope>
    <source>
        <strain evidence="3">Ps006</strain>
    </source>
</reference>
<evidence type="ECO:0000313" key="2">
    <source>
        <dbReference type="EMBL" id="KWU48657.1"/>
    </source>
</evidence>
<comment type="caution">
    <text evidence="2">The sequence shown here is derived from an EMBL/GenBank/DDBJ whole genome shotgun (WGS) entry which is preliminary data.</text>
</comment>